<dbReference type="OrthoDB" id="425344at2759"/>
<feature type="compositionally biased region" description="Low complexity" evidence="7">
    <location>
        <begin position="1932"/>
        <end position="1955"/>
    </location>
</feature>
<dbReference type="InterPro" id="IPR017978">
    <property type="entry name" value="GPCR_3_C"/>
</dbReference>
<proteinExistence type="predicted"/>
<dbReference type="PANTHER" id="PTHR24060">
    <property type="entry name" value="METABOTROPIC GLUTAMATE RECEPTOR"/>
    <property type="match status" value="1"/>
</dbReference>
<keyword evidence="9" id="KW-0732">Signal</keyword>
<dbReference type="Proteomes" id="UP000694845">
    <property type="component" value="Unplaced"/>
</dbReference>
<feature type="transmembrane region" description="Helical" evidence="8">
    <location>
        <begin position="2012"/>
        <end position="2033"/>
    </location>
</feature>
<feature type="transmembrane region" description="Helical" evidence="8">
    <location>
        <begin position="2167"/>
        <end position="2195"/>
    </location>
</feature>
<keyword evidence="5" id="KW-0675">Receptor</keyword>
<name>A0A8B7XHQ2_ACAPL</name>
<dbReference type="FunFam" id="3.40.50.2300:FF:000145">
    <property type="entry name" value="Glutamate receptor, metabotropic"/>
    <property type="match status" value="1"/>
</dbReference>
<dbReference type="RefSeq" id="XP_022079455.1">
    <property type="nucleotide sequence ID" value="XM_022223763.1"/>
</dbReference>
<evidence type="ECO:0000256" key="3">
    <source>
        <dbReference type="ARBA" id="ARBA00022989"/>
    </source>
</evidence>
<dbReference type="Pfam" id="PF01094">
    <property type="entry name" value="ANF_receptor"/>
    <property type="match status" value="4"/>
</dbReference>
<dbReference type="RefSeq" id="XP_022079446.1">
    <property type="nucleotide sequence ID" value="XM_022223754.1"/>
</dbReference>
<evidence type="ECO:0000256" key="8">
    <source>
        <dbReference type="SAM" id="Phobius"/>
    </source>
</evidence>
<dbReference type="Pfam" id="PF00003">
    <property type="entry name" value="7tm_3"/>
    <property type="match status" value="1"/>
</dbReference>
<evidence type="ECO:0000313" key="11">
    <source>
        <dbReference type="Proteomes" id="UP000694845"/>
    </source>
</evidence>
<feature type="domain" description="G-protein coupled receptors family 3 profile" evidence="10">
    <location>
        <begin position="2012"/>
        <end position="2268"/>
    </location>
</feature>
<keyword evidence="3 8" id="KW-1133">Transmembrane helix</keyword>
<feature type="region of interest" description="Disordered" evidence="7">
    <location>
        <begin position="1974"/>
        <end position="1996"/>
    </location>
</feature>
<keyword evidence="4 8" id="KW-0472">Membrane</keyword>
<evidence type="ECO:0000259" key="10">
    <source>
        <dbReference type="PROSITE" id="PS50259"/>
    </source>
</evidence>
<feature type="chain" id="PRO_5044665443" evidence="9">
    <location>
        <begin position="25"/>
        <end position="2318"/>
    </location>
</feature>
<evidence type="ECO:0000256" key="7">
    <source>
        <dbReference type="SAM" id="MobiDB-lite"/>
    </source>
</evidence>
<dbReference type="OMA" id="CIRFRTT"/>
<organism evidence="11 13">
    <name type="scientific">Acanthaster planci</name>
    <name type="common">Crown-of-thorns starfish</name>
    <dbReference type="NCBI Taxonomy" id="133434"/>
    <lineage>
        <taxon>Eukaryota</taxon>
        <taxon>Metazoa</taxon>
        <taxon>Echinodermata</taxon>
        <taxon>Eleutherozoa</taxon>
        <taxon>Asterozoa</taxon>
        <taxon>Asteroidea</taxon>
        <taxon>Valvatacea</taxon>
        <taxon>Valvatida</taxon>
        <taxon>Acanthasteridae</taxon>
        <taxon>Acanthaster</taxon>
    </lineage>
</organism>
<comment type="subcellular location">
    <subcellularLocation>
        <location evidence="1">Membrane</location>
        <topology evidence="1">Multi-pass membrane protein</topology>
    </subcellularLocation>
</comment>
<dbReference type="GeneID" id="110973163"/>
<evidence type="ECO:0000256" key="9">
    <source>
        <dbReference type="SAM" id="SignalP"/>
    </source>
</evidence>
<dbReference type="SUPFAM" id="SSF53822">
    <property type="entry name" value="Periplasmic binding protein-like I"/>
    <property type="match status" value="4"/>
</dbReference>
<feature type="region of interest" description="Disordered" evidence="7">
    <location>
        <begin position="1924"/>
        <end position="1958"/>
    </location>
</feature>
<feature type="transmembrane region" description="Helical" evidence="8">
    <location>
        <begin position="2207"/>
        <end position="2229"/>
    </location>
</feature>
<dbReference type="InterPro" id="IPR028082">
    <property type="entry name" value="Peripla_BP_I"/>
</dbReference>
<keyword evidence="11" id="KW-1185">Reference proteome</keyword>
<feature type="transmembrane region" description="Helical" evidence="8">
    <location>
        <begin position="2125"/>
        <end position="2147"/>
    </location>
</feature>
<sequence length="2318" mass="254147">MVRYKLQVFHLLVLVGYTIGSSAAQSCYASQRGHLAGNVTLGFLFSYRGYDPATQKCNNDVPNLENIQLIEAASMILQRAGVPGIAFGLDSWDTCSSSHAAVEASMAYLADQFDDSNQDTLTDPCSSTVSKPGIVAGLENGGQGETVSWLMNEARVPVISFGASQPSLTEDGQFPYFLRTIPNDDFQSVGLVLLLQRMNWNYVTTITLDTVEDQAALRSFQRAANRHSICITSPQQFSSNSSNEDMDQLLSGITSNAYARVAVVFSSRTEKLAAAVLRAENSASALQFVLGHRATLAPVSGASALPGALGFRLPSPPTDEFDAYFRNLTPDTVDPVRNPWFRDYWQRKYRCNLPGSGSYSQNCSSIQTILHEHSYVRHPYVPSVIDAVLAFTTNIQTFYNVSCSVIGQSGSCDSDQSQQWLSLIKNVNFTKDNGQHFAFHQSGDTYYNRLDIVNYKMNGAGNFQLEPLGSFERGELSLNVSQLELVSSGGVSPVRSECNPPCVDLACGDTSGPMVYIPGDVILGGFFSVHNWNDSQSSCGAMDKSGVRRLEAMMYALDKINNDTTILPGIKLGMDGFDTCGHPDRAGHQALQLVSQSQFGQSGSGQRPKPGGLLEHVYGIIGPNGDEECQLVNGVLNVYDTPMISYAATAQTLSNSAVYTNFARTVFPDSTAGYALLQAMLAKGWRYAQALNSNTASGRLLSAVLQQTGTRIGVCLTTSQIIPPADNRDQMDEVFQNLLTRSSAKVVVITATNADMRVILGEFQRRNLFDQFYLILASEWSTDLSLQSDFAAIAPGITFLSEGKRSYPEFKEYFSRLKPGTNLRNPWFAEYWADRFQCNYPGTQSAYAEDCSGFESLTPDDGEDMRIAQTVDAVYAMARAISDLHARYCPGELHVCPAMITATGEELFQLLTVPFTNRFTSVNDGYIVAMNIYGDVAPDYEIYNVQTMPDGTLIDVKVGVYQNYNFRAVDGTDITLYTKVNDTFVEVADAKSVCEGRCDDCKTNERVQTAEVSGGDVWIGGLFELHEPTSDNLQCKDQLIPYNVQLLEAFLFAVEQVNLNSAILPELKLGAIGFDSCGSADRARREVLNFVSGAVDYRSGYLQTRASVVGIIGGQTSDTTVTVAEALTPLGINQVSYSATTSELDNSGKFPYFLRTVPSDNMQARAIVDLLQAANWQYVSVVYSDNLYGTDLWKGVQQNLARTSVCVAMSLRLLPTYTSRDYEMIVRQLQTNPYAQTVLLLTSDIDTRRVLEAAERISVTDLQWIGTDAWGDRDYVIEHAQVTSRGALTLRFQKAPMIQAFKDYIIRLQVYANRRNPWWITYWEDTFQCNTFGSTRYNVSCPWQLNLESVYMQETEVAYIIDAVQLFATGLHNAMQEICPEITRYICDDLASHPDILHRYVREATITRLDGSVFKLDENGNGAPFFDVLHIEANDTGVGNSYMKVGNWTPERLTLNSAPSVGPTKCLGRCAECNRVEENPYVRVPAPIQILGLFDLHASGDHLAECGELRDAGMVNLEAMLYAIDRINADPMMLNGVAVGATAFDTCSRGSRGVRDLSSVFSGSRSLQEDSIHNVWSLIGGVVGGESDQVTLTTASLTKQYKYAQVSYGAGTTDENFSNLLQVGPTVDNQVSAVMQLLEYFQWQYASLISSSTEYRVQQRDTFIREADRRGLCIGTQAAIGQADIPALLQSIYETTDLNVVVLFTDKEDTLQLMEAVERQNRARHLQWVIAFSGLEENELSGSSYLGALSITSPPKRVPGFEEYFSSLTALSNQRNPWFQEFIGYKYNCSVNPAGHFSEECSRFENASLQVTRGSYALSANVINAVYAIAYGLDDLRDRRCGSTPGLCAAFVGLSAEELQQGIKESSFTGEDGSKVNFENGASVERFIIWNYKQINNSNQFGMVGSWMSGNISIENGRVDLLNPQGQPVTTPVSSQCPGSSPQPSLPTTTPVSSTARGTTVATNKITMTTKSATTAKATTATESPETIHTTTKSQSGTTQPLVGVSNLTSSWFTILQIIAVIGIILSLALIFMNACRWKRPVTEAMSPFLCVMLLVGIVLAYLLVPIYAAPPSVVTCGIRRVWPGIAFAFCQIAIFLMAVRLCWLSMQVHVISGKMSMSLMNVSGQAAAFFILMALEVVIVAEWLILQPPELMASDAPNAFNGNGSVTAVCANGASISASLSYVHALIVMAFFPILLTWRKKNMVSLVELITLQLMNAGSLILMIAWIVVESLIAPNDRSVGVAVIATIKATLLLLQSLPRARRVLFKRGSFDDSSRVQLAESRGSIPEYPAAEDMNDDVSLRGSQIELIEAALTDKK</sequence>
<dbReference type="PROSITE" id="PS51257">
    <property type="entry name" value="PROKAR_LIPOPROTEIN"/>
    <property type="match status" value="1"/>
</dbReference>
<dbReference type="PRINTS" id="PR00248">
    <property type="entry name" value="GPCRMGR"/>
</dbReference>
<evidence type="ECO:0000256" key="4">
    <source>
        <dbReference type="ARBA" id="ARBA00023136"/>
    </source>
</evidence>
<accession>A0A8B7XHQ2</accession>
<dbReference type="GO" id="GO:0016020">
    <property type="term" value="C:membrane"/>
    <property type="evidence" value="ECO:0007669"/>
    <property type="project" value="UniProtKB-SubCell"/>
</dbReference>
<feature type="transmembrane region" description="Helical" evidence="8">
    <location>
        <begin position="2082"/>
        <end position="2104"/>
    </location>
</feature>
<evidence type="ECO:0000256" key="6">
    <source>
        <dbReference type="ARBA" id="ARBA00023180"/>
    </source>
</evidence>
<protein>
    <submittedName>
        <fullName evidence="12 13">Uncharacterized protein LOC110973163</fullName>
    </submittedName>
</protein>
<dbReference type="Gene3D" id="3.40.50.2300">
    <property type="match status" value="8"/>
</dbReference>
<dbReference type="InterPro" id="IPR050726">
    <property type="entry name" value="mGluR"/>
</dbReference>
<evidence type="ECO:0000256" key="1">
    <source>
        <dbReference type="ARBA" id="ARBA00004141"/>
    </source>
</evidence>
<evidence type="ECO:0000256" key="2">
    <source>
        <dbReference type="ARBA" id="ARBA00022692"/>
    </source>
</evidence>
<feature type="compositionally biased region" description="Polar residues" evidence="7">
    <location>
        <begin position="1983"/>
        <end position="1996"/>
    </location>
</feature>
<evidence type="ECO:0000256" key="5">
    <source>
        <dbReference type="ARBA" id="ARBA00023170"/>
    </source>
</evidence>
<dbReference type="PROSITE" id="PS50259">
    <property type="entry name" value="G_PROTEIN_RECEP_F3_4"/>
    <property type="match status" value="1"/>
</dbReference>
<evidence type="ECO:0000313" key="12">
    <source>
        <dbReference type="RefSeq" id="XP_022079446.1"/>
    </source>
</evidence>
<feature type="transmembrane region" description="Helical" evidence="8">
    <location>
        <begin position="2241"/>
        <end position="2259"/>
    </location>
</feature>
<dbReference type="GO" id="GO:0004930">
    <property type="term" value="F:G protein-coupled receptor activity"/>
    <property type="evidence" value="ECO:0007669"/>
    <property type="project" value="InterPro"/>
</dbReference>
<keyword evidence="2 8" id="KW-0812">Transmembrane</keyword>
<evidence type="ECO:0000313" key="13">
    <source>
        <dbReference type="RefSeq" id="XP_022079455.1"/>
    </source>
</evidence>
<gene>
    <name evidence="12 13" type="primary">LOC110973163</name>
</gene>
<feature type="transmembrane region" description="Helical" evidence="8">
    <location>
        <begin position="2045"/>
        <end position="2070"/>
    </location>
</feature>
<keyword evidence="6" id="KW-0325">Glycoprotein</keyword>
<reference evidence="12 13" key="1">
    <citation type="submission" date="2025-04" db="UniProtKB">
        <authorList>
            <consortium name="RefSeq"/>
        </authorList>
    </citation>
    <scope>IDENTIFICATION</scope>
</reference>
<dbReference type="KEGG" id="aplc:110973163"/>
<dbReference type="InterPro" id="IPR001828">
    <property type="entry name" value="ANF_lig-bd_rcpt"/>
</dbReference>
<dbReference type="InterPro" id="IPR000337">
    <property type="entry name" value="GPCR_3"/>
</dbReference>
<feature type="signal peptide" evidence="9">
    <location>
        <begin position="1"/>
        <end position="24"/>
    </location>
</feature>